<comment type="caution">
    <text evidence="2">The sequence shown here is derived from an EMBL/GenBank/DDBJ whole genome shotgun (WGS) entry which is preliminary data.</text>
</comment>
<dbReference type="EMBL" id="QPMH01000002">
    <property type="protein sequence ID" value="RDD63383.1"/>
    <property type="molecule type" value="Genomic_DNA"/>
</dbReference>
<evidence type="ECO:0000259" key="1">
    <source>
        <dbReference type="Pfam" id="PF01841"/>
    </source>
</evidence>
<reference evidence="2 3" key="1">
    <citation type="submission" date="2018-07" db="EMBL/GenBank/DDBJ databases">
        <title>Venubactetium sediminum gen. nov., sp. nov., isolated from a marine solar saltern.</title>
        <authorList>
            <person name="Wang S."/>
        </authorList>
    </citation>
    <scope>NUCLEOTIDE SEQUENCE [LARGE SCALE GENOMIC DNA]</scope>
    <source>
        <strain evidence="2 3">WD2A32</strain>
    </source>
</reference>
<dbReference type="Gene3D" id="3.10.620.30">
    <property type="match status" value="1"/>
</dbReference>
<dbReference type="SUPFAM" id="SSF54001">
    <property type="entry name" value="Cysteine proteinases"/>
    <property type="match status" value="1"/>
</dbReference>
<name>A0A369TDI3_9PROT</name>
<dbReference type="InterPro" id="IPR002931">
    <property type="entry name" value="Transglutaminase-like"/>
</dbReference>
<evidence type="ECO:0000313" key="3">
    <source>
        <dbReference type="Proteomes" id="UP000253941"/>
    </source>
</evidence>
<dbReference type="InterPro" id="IPR038765">
    <property type="entry name" value="Papain-like_cys_pep_sf"/>
</dbReference>
<sequence>MVTIRIAVEPLPPEAGQPLGLLLPEPPRTAEQTFIGFEAPGRWRLGSVPGANNGQRAMFTSALPREGDSFNLVFRPGNQPTPDEVYRRFDNVYTEAPPALREAVEAEVATAGSDDEAVRRIVDFVAQRFDYGARNPDLTTPQLVCDIATGNCIDINTILLSAFQAAGIEACYRAGFFFKTAEPGTRADGMHCWVTTRVAGRERHWDIAHCLQTGQIPVVPGLNPAGGLRVAASAGRGLTFALDDLTTEPISHFARPHWVFADGGVMEAEITTTLRACEPEMAEALGAGAGLVDPA</sequence>
<protein>
    <submittedName>
        <fullName evidence="2">Transglutaminase domain-containing protein</fullName>
    </submittedName>
</protein>
<dbReference type="Pfam" id="PF01841">
    <property type="entry name" value="Transglut_core"/>
    <property type="match status" value="1"/>
</dbReference>
<accession>A0A369TDI3</accession>
<dbReference type="RefSeq" id="WP_114580637.1">
    <property type="nucleotide sequence ID" value="NZ_QPMH01000002.1"/>
</dbReference>
<gene>
    <name evidence="2" type="ORF">DRB17_02760</name>
</gene>
<dbReference type="Proteomes" id="UP000253941">
    <property type="component" value="Unassembled WGS sequence"/>
</dbReference>
<keyword evidence="3" id="KW-1185">Reference proteome</keyword>
<dbReference type="AlphaFoldDB" id="A0A369TDI3"/>
<organism evidence="2 3">
    <name type="scientific">Ferruginivarius sediminum</name>
    <dbReference type="NCBI Taxonomy" id="2661937"/>
    <lineage>
        <taxon>Bacteria</taxon>
        <taxon>Pseudomonadati</taxon>
        <taxon>Pseudomonadota</taxon>
        <taxon>Alphaproteobacteria</taxon>
        <taxon>Rhodospirillales</taxon>
        <taxon>Rhodospirillaceae</taxon>
        <taxon>Ferruginivarius</taxon>
    </lineage>
</organism>
<proteinExistence type="predicted"/>
<evidence type="ECO:0000313" key="2">
    <source>
        <dbReference type="EMBL" id="RDD63383.1"/>
    </source>
</evidence>
<feature type="domain" description="Transglutaminase-like" evidence="1">
    <location>
        <begin position="106"/>
        <end position="198"/>
    </location>
</feature>